<evidence type="ECO:0000256" key="6">
    <source>
        <dbReference type="ARBA" id="ARBA00023274"/>
    </source>
</evidence>
<dbReference type="GO" id="GO:0005743">
    <property type="term" value="C:mitochondrial inner membrane"/>
    <property type="evidence" value="ECO:0007669"/>
    <property type="project" value="UniProtKB-ARBA"/>
</dbReference>
<dbReference type="FunFam" id="3.90.79.10:FF:000018">
    <property type="entry name" value="39S ribosomal protein L46, mitochondrial"/>
    <property type="match status" value="1"/>
</dbReference>
<name>A0AAW0KG55_QUESU</name>
<dbReference type="InterPro" id="IPR033650">
    <property type="entry name" value="Ribosomal_mL46_NUDIX"/>
</dbReference>
<gene>
    <name evidence="8" type="primary">MRPL46</name>
    <name evidence="8" type="ORF">CFP56_020123</name>
</gene>
<evidence type="ECO:0000313" key="9">
    <source>
        <dbReference type="Proteomes" id="UP000237347"/>
    </source>
</evidence>
<keyword evidence="4 8" id="KW-0689">Ribosomal protein</keyword>
<evidence type="ECO:0000256" key="5">
    <source>
        <dbReference type="ARBA" id="ARBA00023128"/>
    </source>
</evidence>
<evidence type="ECO:0000256" key="1">
    <source>
        <dbReference type="ARBA" id="ARBA00004173"/>
    </source>
</evidence>
<keyword evidence="9" id="KW-1185">Reference proteome</keyword>
<evidence type="ECO:0000256" key="3">
    <source>
        <dbReference type="ARBA" id="ARBA00022946"/>
    </source>
</evidence>
<dbReference type="PANTHER" id="PTHR13124:SF12">
    <property type="entry name" value="LARGE RIBOSOMAL SUBUNIT PROTEIN ML46"/>
    <property type="match status" value="1"/>
</dbReference>
<evidence type="ECO:0000313" key="8">
    <source>
        <dbReference type="EMBL" id="KAK7838234.1"/>
    </source>
</evidence>
<dbReference type="PANTHER" id="PTHR13124">
    <property type="entry name" value="39S RIBOSOMAL PROTEIN L46, MITOCHONDRIAL PRECURSOR-RELATED"/>
    <property type="match status" value="1"/>
</dbReference>
<dbReference type="CDD" id="cd04661">
    <property type="entry name" value="NUDIX_MRP_L46"/>
    <property type="match status" value="1"/>
</dbReference>
<keyword evidence="6" id="KW-0687">Ribonucleoprotein</keyword>
<comment type="subcellular location">
    <subcellularLocation>
        <location evidence="1">Mitochondrion</location>
    </subcellularLocation>
</comment>
<dbReference type="GO" id="GO:0005762">
    <property type="term" value="C:mitochondrial large ribosomal subunit"/>
    <property type="evidence" value="ECO:0007669"/>
    <property type="project" value="TreeGrafter"/>
</dbReference>
<reference evidence="8 9" key="1">
    <citation type="journal article" date="2018" name="Sci. Data">
        <title>The draft genome sequence of cork oak.</title>
        <authorList>
            <person name="Ramos A.M."/>
            <person name="Usie A."/>
            <person name="Barbosa P."/>
            <person name="Barros P.M."/>
            <person name="Capote T."/>
            <person name="Chaves I."/>
            <person name="Simoes F."/>
            <person name="Abreu I."/>
            <person name="Carrasquinho I."/>
            <person name="Faro C."/>
            <person name="Guimaraes J.B."/>
            <person name="Mendonca D."/>
            <person name="Nobrega F."/>
            <person name="Rodrigues L."/>
            <person name="Saibo N.J.M."/>
            <person name="Varela M.C."/>
            <person name="Egas C."/>
            <person name="Matos J."/>
            <person name="Miguel C.M."/>
            <person name="Oliveira M.M."/>
            <person name="Ricardo C.P."/>
            <person name="Goncalves S."/>
        </authorList>
    </citation>
    <scope>NUCLEOTIDE SEQUENCE [LARGE SCALE GENOMIC DNA]</scope>
    <source>
        <strain evidence="9">cv. HL8</strain>
    </source>
</reference>
<comment type="similarity">
    <text evidence="2">Belongs to the mitochondrion-specific ribosomal protein mL46 family.</text>
</comment>
<keyword evidence="3" id="KW-0809">Transit peptide</keyword>
<organism evidence="8 9">
    <name type="scientific">Quercus suber</name>
    <name type="common">Cork oak</name>
    <dbReference type="NCBI Taxonomy" id="58331"/>
    <lineage>
        <taxon>Eukaryota</taxon>
        <taxon>Viridiplantae</taxon>
        <taxon>Streptophyta</taxon>
        <taxon>Embryophyta</taxon>
        <taxon>Tracheophyta</taxon>
        <taxon>Spermatophyta</taxon>
        <taxon>Magnoliopsida</taxon>
        <taxon>eudicotyledons</taxon>
        <taxon>Gunneridae</taxon>
        <taxon>Pentapetalae</taxon>
        <taxon>rosids</taxon>
        <taxon>fabids</taxon>
        <taxon>Fagales</taxon>
        <taxon>Fagaceae</taxon>
        <taxon>Quercus</taxon>
    </lineage>
</organism>
<dbReference type="EMBL" id="PKMF04000311">
    <property type="protein sequence ID" value="KAK7838234.1"/>
    <property type="molecule type" value="Genomic_DNA"/>
</dbReference>
<accession>A0AAW0KG55</accession>
<protein>
    <recommendedName>
        <fullName evidence="7">Large ribosomal subunit protein mL46</fullName>
    </recommendedName>
</protein>
<dbReference type="GO" id="GO:0003735">
    <property type="term" value="F:structural constituent of ribosome"/>
    <property type="evidence" value="ECO:0007669"/>
    <property type="project" value="InterPro"/>
</dbReference>
<comment type="caution">
    <text evidence="8">The sequence shown here is derived from an EMBL/GenBank/DDBJ whole genome shotgun (WGS) entry which is preliminary data.</text>
</comment>
<proteinExistence type="inferred from homology"/>
<keyword evidence="5" id="KW-0496">Mitochondrion</keyword>
<dbReference type="Gene3D" id="3.90.79.10">
    <property type="entry name" value="Nucleoside Triphosphate Pyrophosphohydrolase"/>
    <property type="match status" value="1"/>
</dbReference>
<dbReference type="InterPro" id="IPR040008">
    <property type="entry name" value="Ribosomal_mL46"/>
</dbReference>
<evidence type="ECO:0000256" key="2">
    <source>
        <dbReference type="ARBA" id="ARBA00009070"/>
    </source>
</evidence>
<evidence type="ECO:0000256" key="7">
    <source>
        <dbReference type="ARBA" id="ARBA00035190"/>
    </source>
</evidence>
<dbReference type="Proteomes" id="UP000237347">
    <property type="component" value="Unassembled WGS sequence"/>
</dbReference>
<evidence type="ECO:0000256" key="4">
    <source>
        <dbReference type="ARBA" id="ARBA00022980"/>
    </source>
</evidence>
<dbReference type="AlphaFoldDB" id="A0AAW0KG55"/>
<sequence length="191" mass="21642">MQRSLTSLTKARGFCTKKPAAAAEKVVASVLFERLPVVIPKIDPVVYAFQEFSGKGEYQMDYVPAPRITEADKKNDKNGAPSDKPVWHFPEKVYETEETLRKCAETALESVIGDLSHTYFVGNAPMGHMVIQPTENESNSPSFKRFFFKSQVIATNKFKIGKCEDFAWVTKDEILEYFPEQAEFLNKMIIS</sequence>